<gene>
    <name evidence="1" type="ORF">HMPREF0077_1714</name>
</gene>
<dbReference type="eggNOG" id="ENOG5030GB9">
    <property type="taxonomic scope" value="Bacteria"/>
</dbReference>
<comment type="caution">
    <text evidence="1">The sequence shown here is derived from an EMBL/GenBank/DDBJ whole genome shotgun (WGS) entry which is preliminary data.</text>
</comment>
<evidence type="ECO:0000313" key="1">
    <source>
        <dbReference type="EMBL" id="EEI82201.1"/>
    </source>
</evidence>
<name>C2CJQ4_9FIRM</name>
<proteinExistence type="predicted"/>
<dbReference type="PROSITE" id="PS51257">
    <property type="entry name" value="PROKAR_LIPOPROTEIN"/>
    <property type="match status" value="1"/>
</dbReference>
<organism evidence="1 2">
    <name type="scientific">Anaerococcus tetradius ATCC 35098</name>
    <dbReference type="NCBI Taxonomy" id="525255"/>
    <lineage>
        <taxon>Bacteria</taxon>
        <taxon>Bacillati</taxon>
        <taxon>Bacillota</taxon>
        <taxon>Tissierellia</taxon>
        <taxon>Tissierellales</taxon>
        <taxon>Peptoniphilaceae</taxon>
        <taxon>Anaerococcus</taxon>
    </lineage>
</organism>
<protein>
    <recommendedName>
        <fullName evidence="3">Lipoprotein</fullName>
    </recommendedName>
</protein>
<dbReference type="HOGENOM" id="CLU_715041_0_0_9"/>
<dbReference type="Proteomes" id="UP000003744">
    <property type="component" value="Unassembled WGS sequence"/>
</dbReference>
<reference evidence="1 2" key="1">
    <citation type="submission" date="2009-01" db="EMBL/GenBank/DDBJ databases">
        <authorList>
            <person name="Qin X."/>
            <person name="Bachman B."/>
            <person name="Battles P."/>
            <person name="Bell A."/>
            <person name="Bess C."/>
            <person name="Bickham C."/>
            <person name="Chaboub L."/>
            <person name="Chen D."/>
            <person name="Coyle M."/>
            <person name="Deiros D.R."/>
            <person name="Dinh H."/>
            <person name="Forbes L."/>
            <person name="Fowler G."/>
            <person name="Francisco L."/>
            <person name="Fu Q."/>
            <person name="Gubbala S."/>
            <person name="Hale W."/>
            <person name="Han Y."/>
            <person name="Hemphill L."/>
            <person name="Highlander S.K."/>
            <person name="Hirani K."/>
            <person name="Hogues M."/>
            <person name="Jackson L."/>
            <person name="Jakkamsetti A."/>
            <person name="Javaid M."/>
            <person name="Jiang H."/>
            <person name="Korchina V."/>
            <person name="Kovar C."/>
            <person name="Lara F."/>
            <person name="Lee S."/>
            <person name="Mata R."/>
            <person name="Mathew T."/>
            <person name="Moen C."/>
            <person name="Morales K."/>
            <person name="Munidasa M."/>
            <person name="Nazareth L."/>
            <person name="Ngo R."/>
            <person name="Nguyen L."/>
            <person name="Okwuonu G."/>
            <person name="Ongeri F."/>
            <person name="Patil S."/>
            <person name="Petrosino J."/>
            <person name="Pham C."/>
            <person name="Pham P."/>
            <person name="Pu L.-L."/>
            <person name="Puazo M."/>
            <person name="Raj R."/>
            <person name="Reid J."/>
            <person name="Rouhana J."/>
            <person name="Saada N."/>
            <person name="Shang Y."/>
            <person name="Simmons D."/>
            <person name="Thornton R."/>
            <person name="Warren J."/>
            <person name="Weissenberger G."/>
            <person name="Zhang J."/>
            <person name="Zhang L."/>
            <person name="Zhou C."/>
            <person name="Zhu D."/>
            <person name="Muzny D."/>
            <person name="Worley K."/>
            <person name="Gibbs R."/>
        </authorList>
    </citation>
    <scope>NUCLEOTIDE SEQUENCE [LARGE SCALE GENOMIC DNA]</scope>
    <source>
        <strain evidence="1 2">ATCC 35098</strain>
    </source>
</reference>
<accession>C2CJQ4</accession>
<dbReference type="AlphaFoldDB" id="C2CJQ4"/>
<evidence type="ECO:0008006" key="3">
    <source>
        <dbReference type="Google" id="ProtNLM"/>
    </source>
</evidence>
<dbReference type="EMBL" id="ACGC01000115">
    <property type="protein sequence ID" value="EEI82201.1"/>
    <property type="molecule type" value="Genomic_DNA"/>
</dbReference>
<sequence>MIFKQHFEEKIMIKKISLLFLAIFLLGCKGNQQKNSPSQEEKTNTNYPFCQIDGVKEDDSLYTRSNSFSLPSDIKTDQDKAYSKDELANLDYDKEILFSNIYIRLPKRSKIFTDGNKYYIDFPYSESYNIFISFDKIKNDEILKSKDILRAAEIFSKTINYEETRLCKPIRNKMTNIDSAYFVTDKKDRRITHLLVDSPNGIIHFAINENKKLSDKSKDIMSDLLIAMYKEADDPLEIGKDFTDYTKDINVFASKKIDLDDLKIRIPEDFKLSQDKNGIKAFISKKNGNVISEIIMKYDNKDEIKLEDAYDINSGSIIYPANIVTSDLASFGRINKVSFMKGKARLYMPSYSLKGDKIVIDTDKGYLSLFVLGPINDNNQTNIMSTSIINSIEK</sequence>
<evidence type="ECO:0000313" key="2">
    <source>
        <dbReference type="Proteomes" id="UP000003744"/>
    </source>
</evidence>